<evidence type="ECO:0008006" key="3">
    <source>
        <dbReference type="Google" id="ProtNLM"/>
    </source>
</evidence>
<dbReference type="EMBL" id="JH668518">
    <property type="protein sequence ID" value="KAG6456625.1"/>
    <property type="molecule type" value="Genomic_DNA"/>
</dbReference>
<reference evidence="1" key="2">
    <citation type="submission" date="2020-12" db="EMBL/GenBank/DDBJ databases">
        <authorList>
            <person name="Kanost M."/>
        </authorList>
    </citation>
    <scope>NUCLEOTIDE SEQUENCE</scope>
</reference>
<protein>
    <recommendedName>
        <fullName evidence="3">Reverse transcriptase domain-containing protein</fullName>
    </recommendedName>
</protein>
<proteinExistence type="predicted"/>
<accession>A0A921ZFK4</accession>
<sequence length="297" mass="34593">MNKCIQHSTCYQFADDTCLLIADKDPELAIGRLQSDLNSLARWCHDSGLVLNANKTKLLVIKSPYITLTSFKKKLVAHDHNCLHSSNCKTCQCPFIETVDRHMYLGVLMDSKFNWSLHIEYVCSNLRQFLANMKILSRRIPFKTKLMLYNTLAESYIQYGLLCYGRTFKTYVSRIYELQLKIIKTIVSTNVKPQYTHDEKGLFKHCKIMNIYSLIKYTLLKHYYFNTSVKSVIKHPIYTRAIAQNQLFQPSANNAYGERTANYIIPRLINNLPTDLIEKITPSNYKFKLKTIFLTNQ</sequence>
<reference evidence="1" key="1">
    <citation type="journal article" date="2016" name="Insect Biochem. Mol. Biol.">
        <title>Multifaceted biological insights from a draft genome sequence of the tobacco hornworm moth, Manduca sexta.</title>
        <authorList>
            <person name="Kanost M.R."/>
            <person name="Arrese E.L."/>
            <person name="Cao X."/>
            <person name="Chen Y.R."/>
            <person name="Chellapilla S."/>
            <person name="Goldsmith M.R."/>
            <person name="Grosse-Wilde E."/>
            <person name="Heckel D.G."/>
            <person name="Herndon N."/>
            <person name="Jiang H."/>
            <person name="Papanicolaou A."/>
            <person name="Qu J."/>
            <person name="Soulages J.L."/>
            <person name="Vogel H."/>
            <person name="Walters J."/>
            <person name="Waterhouse R.M."/>
            <person name="Ahn S.J."/>
            <person name="Almeida F.C."/>
            <person name="An C."/>
            <person name="Aqrawi P."/>
            <person name="Bretschneider A."/>
            <person name="Bryant W.B."/>
            <person name="Bucks S."/>
            <person name="Chao H."/>
            <person name="Chevignon G."/>
            <person name="Christen J.M."/>
            <person name="Clarke D.F."/>
            <person name="Dittmer N.T."/>
            <person name="Ferguson L.C.F."/>
            <person name="Garavelou S."/>
            <person name="Gordon K.H.J."/>
            <person name="Gunaratna R.T."/>
            <person name="Han Y."/>
            <person name="Hauser F."/>
            <person name="He Y."/>
            <person name="Heidel-Fischer H."/>
            <person name="Hirsh A."/>
            <person name="Hu Y."/>
            <person name="Jiang H."/>
            <person name="Kalra D."/>
            <person name="Klinner C."/>
            <person name="Konig C."/>
            <person name="Kovar C."/>
            <person name="Kroll A.R."/>
            <person name="Kuwar S.S."/>
            <person name="Lee S.L."/>
            <person name="Lehman R."/>
            <person name="Li K."/>
            <person name="Li Z."/>
            <person name="Liang H."/>
            <person name="Lovelace S."/>
            <person name="Lu Z."/>
            <person name="Mansfield J.H."/>
            <person name="McCulloch K.J."/>
            <person name="Mathew T."/>
            <person name="Morton B."/>
            <person name="Muzny D.M."/>
            <person name="Neunemann D."/>
            <person name="Ongeri F."/>
            <person name="Pauchet Y."/>
            <person name="Pu L.L."/>
            <person name="Pyrousis I."/>
            <person name="Rao X.J."/>
            <person name="Redding A."/>
            <person name="Roesel C."/>
            <person name="Sanchez-Gracia A."/>
            <person name="Schaack S."/>
            <person name="Shukla A."/>
            <person name="Tetreau G."/>
            <person name="Wang Y."/>
            <person name="Xiong G.H."/>
            <person name="Traut W."/>
            <person name="Walsh T.K."/>
            <person name="Worley K.C."/>
            <person name="Wu D."/>
            <person name="Wu W."/>
            <person name="Wu Y.Q."/>
            <person name="Zhang X."/>
            <person name="Zou Z."/>
            <person name="Zucker H."/>
            <person name="Briscoe A.D."/>
            <person name="Burmester T."/>
            <person name="Clem R.J."/>
            <person name="Feyereisen R."/>
            <person name="Grimmelikhuijzen C.J.P."/>
            <person name="Hamodrakas S.J."/>
            <person name="Hansson B.S."/>
            <person name="Huguet E."/>
            <person name="Jermiin L.S."/>
            <person name="Lan Q."/>
            <person name="Lehman H.K."/>
            <person name="Lorenzen M."/>
            <person name="Merzendorfer H."/>
            <person name="Michalopoulos I."/>
            <person name="Morton D.B."/>
            <person name="Muthukrishnan S."/>
            <person name="Oakeshott J.G."/>
            <person name="Palmer W."/>
            <person name="Park Y."/>
            <person name="Passarelli A.L."/>
            <person name="Rozas J."/>
            <person name="Schwartz L.M."/>
            <person name="Smith W."/>
            <person name="Southgate A."/>
            <person name="Vilcinskas A."/>
            <person name="Vogt R."/>
            <person name="Wang P."/>
            <person name="Werren J."/>
            <person name="Yu X.Q."/>
            <person name="Zhou J.J."/>
            <person name="Brown S.J."/>
            <person name="Scherer S.E."/>
            <person name="Richards S."/>
            <person name="Blissard G.W."/>
        </authorList>
    </citation>
    <scope>NUCLEOTIDE SEQUENCE</scope>
</reference>
<keyword evidence="2" id="KW-1185">Reference proteome</keyword>
<dbReference type="PANTHER" id="PTHR33332">
    <property type="entry name" value="REVERSE TRANSCRIPTASE DOMAIN-CONTAINING PROTEIN"/>
    <property type="match status" value="1"/>
</dbReference>
<dbReference type="AlphaFoldDB" id="A0A921ZFK4"/>
<evidence type="ECO:0000313" key="2">
    <source>
        <dbReference type="Proteomes" id="UP000791440"/>
    </source>
</evidence>
<dbReference type="Proteomes" id="UP000791440">
    <property type="component" value="Unassembled WGS sequence"/>
</dbReference>
<gene>
    <name evidence="1" type="ORF">O3G_MSEX009841</name>
</gene>
<evidence type="ECO:0000313" key="1">
    <source>
        <dbReference type="EMBL" id="KAG6456625.1"/>
    </source>
</evidence>
<name>A0A921ZFK4_MANSE</name>
<comment type="caution">
    <text evidence="1">The sequence shown here is derived from an EMBL/GenBank/DDBJ whole genome shotgun (WGS) entry which is preliminary data.</text>
</comment>
<organism evidence="1 2">
    <name type="scientific">Manduca sexta</name>
    <name type="common">Tobacco hawkmoth</name>
    <name type="synonym">Tobacco hornworm</name>
    <dbReference type="NCBI Taxonomy" id="7130"/>
    <lineage>
        <taxon>Eukaryota</taxon>
        <taxon>Metazoa</taxon>
        <taxon>Ecdysozoa</taxon>
        <taxon>Arthropoda</taxon>
        <taxon>Hexapoda</taxon>
        <taxon>Insecta</taxon>
        <taxon>Pterygota</taxon>
        <taxon>Neoptera</taxon>
        <taxon>Endopterygota</taxon>
        <taxon>Lepidoptera</taxon>
        <taxon>Glossata</taxon>
        <taxon>Ditrysia</taxon>
        <taxon>Bombycoidea</taxon>
        <taxon>Sphingidae</taxon>
        <taxon>Sphinginae</taxon>
        <taxon>Sphingini</taxon>
        <taxon>Manduca</taxon>
    </lineage>
</organism>